<evidence type="ECO:0000256" key="1">
    <source>
        <dbReference type="ARBA" id="ARBA00012513"/>
    </source>
</evidence>
<dbReference type="Gene3D" id="1.10.510.10">
    <property type="entry name" value="Transferase(Phosphotransferase) domain 1"/>
    <property type="match status" value="1"/>
</dbReference>
<dbReference type="InterPro" id="IPR011047">
    <property type="entry name" value="Quinoprotein_ADH-like_sf"/>
</dbReference>
<dbReference type="Gene3D" id="3.30.200.20">
    <property type="entry name" value="Phosphorylase Kinase, domain 1"/>
    <property type="match status" value="1"/>
</dbReference>
<dbReference type="PROSITE" id="PS00108">
    <property type="entry name" value="PROTEIN_KINASE_ST"/>
    <property type="match status" value="1"/>
</dbReference>
<dbReference type="InterPro" id="IPR000719">
    <property type="entry name" value="Prot_kinase_dom"/>
</dbReference>
<proteinExistence type="predicted"/>
<keyword evidence="3" id="KW-0808">Transferase</keyword>
<dbReference type="PROSITE" id="PS50011">
    <property type="entry name" value="PROTEIN_KINASE_DOM"/>
    <property type="match status" value="1"/>
</dbReference>
<dbReference type="Pfam" id="PF00069">
    <property type="entry name" value="Pkinase"/>
    <property type="match status" value="1"/>
</dbReference>
<dbReference type="Pfam" id="PF13360">
    <property type="entry name" value="PQQ_2"/>
    <property type="match status" value="2"/>
</dbReference>
<dbReference type="GO" id="GO:0016301">
    <property type="term" value="F:kinase activity"/>
    <property type="evidence" value="ECO:0007669"/>
    <property type="project" value="UniProtKB-KW"/>
</dbReference>
<dbReference type="Proteomes" id="UP001432039">
    <property type="component" value="Chromosome"/>
</dbReference>
<dbReference type="InterPro" id="IPR011009">
    <property type="entry name" value="Kinase-like_dom_sf"/>
</dbReference>
<dbReference type="SMART" id="SM00564">
    <property type="entry name" value="PQQ"/>
    <property type="match status" value="5"/>
</dbReference>
<dbReference type="PANTHER" id="PTHR43289">
    <property type="entry name" value="MITOGEN-ACTIVATED PROTEIN KINASE KINASE KINASE 20-RELATED"/>
    <property type="match status" value="1"/>
</dbReference>
<dbReference type="InterPro" id="IPR002372">
    <property type="entry name" value="PQQ_rpt_dom"/>
</dbReference>
<dbReference type="SUPFAM" id="SSF56112">
    <property type="entry name" value="Protein kinase-like (PK-like)"/>
    <property type="match status" value="1"/>
</dbReference>
<feature type="region of interest" description="Disordered" evidence="8">
    <location>
        <begin position="339"/>
        <end position="369"/>
    </location>
</feature>
<feature type="compositionally biased region" description="Basic and acidic residues" evidence="8">
    <location>
        <begin position="357"/>
        <end position="369"/>
    </location>
</feature>
<feature type="domain" description="Protein kinase" evidence="9">
    <location>
        <begin position="1"/>
        <end position="277"/>
    </location>
</feature>
<protein>
    <recommendedName>
        <fullName evidence="1">non-specific serine/threonine protein kinase</fullName>
        <ecNumber evidence="1">2.7.11.1</ecNumber>
    </recommendedName>
</protein>
<keyword evidence="6 7" id="KW-0067">ATP-binding</keyword>
<dbReference type="CDD" id="cd14014">
    <property type="entry name" value="STKc_PknB_like"/>
    <property type="match status" value="1"/>
</dbReference>
<dbReference type="InterPro" id="IPR017441">
    <property type="entry name" value="Protein_kinase_ATP_BS"/>
</dbReference>
<keyword evidence="2" id="KW-0723">Serine/threonine-protein kinase</keyword>
<feature type="binding site" evidence="7">
    <location>
        <position position="27"/>
    </location>
    <ligand>
        <name>ATP</name>
        <dbReference type="ChEBI" id="CHEBI:30616"/>
    </ligand>
</feature>
<dbReference type="InterPro" id="IPR015943">
    <property type="entry name" value="WD40/YVTN_repeat-like_dom_sf"/>
</dbReference>
<evidence type="ECO:0000256" key="7">
    <source>
        <dbReference type="PROSITE-ProRule" id="PRU10141"/>
    </source>
</evidence>
<evidence type="ECO:0000313" key="10">
    <source>
        <dbReference type="EMBL" id="WUQ18194.1"/>
    </source>
</evidence>
<keyword evidence="11" id="KW-1185">Reference proteome</keyword>
<evidence type="ECO:0000259" key="9">
    <source>
        <dbReference type="PROSITE" id="PS50011"/>
    </source>
</evidence>
<evidence type="ECO:0000256" key="2">
    <source>
        <dbReference type="ARBA" id="ARBA00022527"/>
    </source>
</evidence>
<dbReference type="Gene3D" id="2.130.10.10">
    <property type="entry name" value="YVTN repeat-like/Quinoprotein amine dehydrogenase"/>
    <property type="match status" value="1"/>
</dbReference>
<sequence>MERIGSGGMGVVWRAHDRTLHRTVAVKVIAGPGVSAEAVSRLEREARAAAGLSQNRHVVTVHDFGHEGAGTDGGDCAYVVMELVDGRTLDRVLAQDGLPGPARAVEWARQVCVALDAAHAIGVVHRDIKPSNVILGPDGVIQVLDFGLAWFHPELGLGRLSRSDAVMGSAPWMSPEQAQGKTVDHRSDLYSLGCLLFELLTGAPPFGGRDALAQLVAHVMEEPRAPSGNRNGESSIGTHIPPRLDRLVLDLLAKSPDDRPFSASLVAARLGGIREGLGEVSTEAVPPLPPLPENVPAVASPPVAPAEVRDMRSRPSRRQFLVIAVGVVVTSTSVVVPYLLPDSDDGAGSDGGSRGGGEGEKSSPPRRLWDIPLAPSARLPEAAAGPVVLVDLLGDNDYAGFQVRDARSGDVRWTFNSVRGSGGDPETFGVDLDPGGTTAYITLPGKVVARDTTTGHTRWTYEPKGGGVTTGTASLAFAEGVVYVTNMGRVVAVASGDGSELWTVPLDDTTITTVLVGRVLLVRAMLHLYAVSVDAKRVVWQKRTEKSELLIGNGIVFVTPPDTGAGEAPPATLAIGIDDGTERWSDASAPHSVLAARNLAVYLSKGGDLLRVRSLDTGKKLYEKAIPSSARNSPQLVGDILVSPVSRGEEEDLAGIGLDGTVRWRKPSGNILNLDGMPYGKVLVTDPTNKSLRALDLTTGEDRWTVTPDEKRMVLEANRLGNLLFIITGEFPLEGPLKAERLYCLALPDAT</sequence>
<dbReference type="PROSITE" id="PS00107">
    <property type="entry name" value="PROTEIN_KINASE_ATP"/>
    <property type="match status" value="1"/>
</dbReference>
<dbReference type="EC" id="2.7.11.1" evidence="1"/>
<dbReference type="EMBL" id="CP108090">
    <property type="protein sequence ID" value="WUQ18194.1"/>
    <property type="molecule type" value="Genomic_DNA"/>
</dbReference>
<evidence type="ECO:0000256" key="6">
    <source>
        <dbReference type="ARBA" id="ARBA00022840"/>
    </source>
</evidence>
<evidence type="ECO:0000256" key="5">
    <source>
        <dbReference type="ARBA" id="ARBA00022777"/>
    </source>
</evidence>
<dbReference type="Gene3D" id="2.40.128.630">
    <property type="match status" value="1"/>
</dbReference>
<accession>A0ABZ1TQY7</accession>
<dbReference type="InterPro" id="IPR008271">
    <property type="entry name" value="Ser/Thr_kinase_AS"/>
</dbReference>
<dbReference type="SMART" id="SM00220">
    <property type="entry name" value="S_TKc"/>
    <property type="match status" value="1"/>
</dbReference>
<keyword evidence="4 7" id="KW-0547">Nucleotide-binding</keyword>
<evidence type="ECO:0000256" key="4">
    <source>
        <dbReference type="ARBA" id="ARBA00022741"/>
    </source>
</evidence>
<gene>
    <name evidence="10" type="ORF">OG517_42515</name>
</gene>
<name>A0ABZ1TQY7_STRVG</name>
<evidence type="ECO:0000256" key="8">
    <source>
        <dbReference type="SAM" id="MobiDB-lite"/>
    </source>
</evidence>
<organism evidence="10 11">
    <name type="scientific">Streptomyces virginiae</name>
    <name type="common">Streptomyces cinnamonensis</name>
    <dbReference type="NCBI Taxonomy" id="1961"/>
    <lineage>
        <taxon>Bacteria</taxon>
        <taxon>Bacillati</taxon>
        <taxon>Actinomycetota</taxon>
        <taxon>Actinomycetes</taxon>
        <taxon>Kitasatosporales</taxon>
        <taxon>Streptomycetaceae</taxon>
        <taxon>Streptomyces</taxon>
    </lineage>
</organism>
<dbReference type="InterPro" id="IPR018391">
    <property type="entry name" value="PQQ_b-propeller_rpt"/>
</dbReference>
<reference evidence="10" key="1">
    <citation type="submission" date="2022-10" db="EMBL/GenBank/DDBJ databases">
        <title>The complete genomes of actinobacterial strains from the NBC collection.</title>
        <authorList>
            <person name="Joergensen T.S."/>
            <person name="Alvarez Arevalo M."/>
            <person name="Sterndorff E.B."/>
            <person name="Faurdal D."/>
            <person name="Vuksanovic O."/>
            <person name="Mourched A.-S."/>
            <person name="Charusanti P."/>
            <person name="Shaw S."/>
            <person name="Blin K."/>
            <person name="Weber T."/>
        </authorList>
    </citation>
    <scope>NUCLEOTIDE SEQUENCE</scope>
    <source>
        <strain evidence="10">NBC_00248</strain>
    </source>
</reference>
<keyword evidence="5 10" id="KW-0418">Kinase</keyword>
<evidence type="ECO:0000256" key="3">
    <source>
        <dbReference type="ARBA" id="ARBA00022679"/>
    </source>
</evidence>
<dbReference type="SUPFAM" id="SSF50998">
    <property type="entry name" value="Quinoprotein alcohol dehydrogenase-like"/>
    <property type="match status" value="1"/>
</dbReference>
<dbReference type="PANTHER" id="PTHR43289:SF6">
    <property type="entry name" value="SERINE_THREONINE-PROTEIN KINASE NEKL-3"/>
    <property type="match status" value="1"/>
</dbReference>
<evidence type="ECO:0000313" key="11">
    <source>
        <dbReference type="Proteomes" id="UP001432039"/>
    </source>
</evidence>